<dbReference type="InterPro" id="IPR036873">
    <property type="entry name" value="Rhodanese-like_dom_sf"/>
</dbReference>
<name>A0A679IEY1_9ENTE</name>
<dbReference type="PANTHER" id="PTHR43031">
    <property type="entry name" value="FAD-DEPENDENT OXIDOREDUCTASE"/>
    <property type="match status" value="1"/>
</dbReference>
<evidence type="ECO:0000313" key="2">
    <source>
        <dbReference type="EMBL" id="BCA86880.1"/>
    </source>
</evidence>
<gene>
    <name evidence="2" type="ORF">EsVE80_24030</name>
</gene>
<dbReference type="PROSITE" id="PS50206">
    <property type="entry name" value="RHODANESE_3"/>
    <property type="match status" value="1"/>
</dbReference>
<dbReference type="CDD" id="cd00158">
    <property type="entry name" value="RHOD"/>
    <property type="match status" value="1"/>
</dbReference>
<evidence type="ECO:0000313" key="3">
    <source>
        <dbReference type="Proteomes" id="UP000502998"/>
    </source>
</evidence>
<keyword evidence="3" id="KW-1185">Reference proteome</keyword>
<dbReference type="EMBL" id="AP022822">
    <property type="protein sequence ID" value="BCA86880.1"/>
    <property type="molecule type" value="Genomic_DNA"/>
</dbReference>
<evidence type="ECO:0000259" key="1">
    <source>
        <dbReference type="PROSITE" id="PS50206"/>
    </source>
</evidence>
<dbReference type="Pfam" id="PF00581">
    <property type="entry name" value="Rhodanese"/>
    <property type="match status" value="1"/>
</dbReference>
<dbReference type="Gene3D" id="3.40.250.10">
    <property type="entry name" value="Rhodanese-like domain"/>
    <property type="match status" value="1"/>
</dbReference>
<dbReference type="AlphaFoldDB" id="A0A679IEY1"/>
<dbReference type="PANTHER" id="PTHR43031:SF17">
    <property type="entry name" value="SULFURTRANSFERASE YTWF-RELATED"/>
    <property type="match status" value="1"/>
</dbReference>
<proteinExistence type="predicted"/>
<dbReference type="SUPFAM" id="SSF52821">
    <property type="entry name" value="Rhodanese/Cell cycle control phosphatase"/>
    <property type="match status" value="1"/>
</dbReference>
<protein>
    <submittedName>
        <fullName evidence="2">Rhodanese-like domain-containing protein</fullName>
    </submittedName>
</protein>
<accession>A0A679IEY1</accession>
<feature type="domain" description="Rhodanese" evidence="1">
    <location>
        <begin position="13"/>
        <end position="96"/>
    </location>
</feature>
<dbReference type="InterPro" id="IPR001763">
    <property type="entry name" value="Rhodanese-like_dom"/>
</dbReference>
<dbReference type="KEGG" id="esg:EsVE80_24030"/>
<organism evidence="2 3">
    <name type="scientific">Enterococcus saigonensis</name>
    <dbReference type="NCBI Taxonomy" id="1805431"/>
    <lineage>
        <taxon>Bacteria</taxon>
        <taxon>Bacillati</taxon>
        <taxon>Bacillota</taxon>
        <taxon>Bacilli</taxon>
        <taxon>Lactobacillales</taxon>
        <taxon>Enterococcaceae</taxon>
        <taxon>Enterococcus</taxon>
    </lineage>
</organism>
<dbReference type="SMART" id="SM00450">
    <property type="entry name" value="RHOD"/>
    <property type="match status" value="1"/>
</dbReference>
<sequence length="101" mass="11611">MNNTIKNDDFAELWQKETLIDVREVAEYTERHIPTAQNIPLSQLENRFNELDKNVHYYIICQSGRRSALACDLLANQGYQVTNILGGMAEWKGKIADGQLR</sequence>
<reference evidence="2 3" key="1">
    <citation type="submission" date="2020-02" db="EMBL/GenBank/DDBJ databases">
        <title>Characterization of vanA genotype vancomycin-resistant Enterococcus saigonensis VE80.</title>
        <authorList>
            <person name="Harada T."/>
            <person name="Motooka D."/>
            <person name="Nakamura S."/>
            <person name="Yamamoto Y."/>
            <person name="Kawahara R."/>
            <person name="Kawatsu K."/>
        </authorList>
    </citation>
    <scope>NUCLEOTIDE SEQUENCE [LARGE SCALE GENOMIC DNA]</scope>
    <source>
        <strain evidence="2 3">VE80</strain>
    </source>
</reference>
<dbReference type="InterPro" id="IPR050229">
    <property type="entry name" value="GlpE_sulfurtransferase"/>
</dbReference>
<dbReference type="RefSeq" id="WP_173103934.1">
    <property type="nucleotide sequence ID" value="NZ_AP022822.1"/>
</dbReference>
<dbReference type="Proteomes" id="UP000502998">
    <property type="component" value="Chromosome"/>
</dbReference>